<dbReference type="EMBL" id="BTGU01000030">
    <property type="protein sequence ID" value="GMN49288.1"/>
    <property type="molecule type" value="Genomic_DNA"/>
</dbReference>
<gene>
    <name evidence="1" type="ORF">TIFTF001_018443</name>
</gene>
<comment type="caution">
    <text evidence="1">The sequence shown here is derived from an EMBL/GenBank/DDBJ whole genome shotgun (WGS) entry which is preliminary data.</text>
</comment>
<proteinExistence type="predicted"/>
<sequence length="86" mass="9151">MFGGSAREISTDQKSGFSLKNHLVFTLSATAGRDTPTNSSFIGSLFGSHTERIPACTSCSACRCGLNDELCREDDGKFVTPNVDAD</sequence>
<evidence type="ECO:0000313" key="1">
    <source>
        <dbReference type="EMBL" id="GMN49288.1"/>
    </source>
</evidence>
<organism evidence="1 2">
    <name type="scientific">Ficus carica</name>
    <name type="common">Common fig</name>
    <dbReference type="NCBI Taxonomy" id="3494"/>
    <lineage>
        <taxon>Eukaryota</taxon>
        <taxon>Viridiplantae</taxon>
        <taxon>Streptophyta</taxon>
        <taxon>Embryophyta</taxon>
        <taxon>Tracheophyta</taxon>
        <taxon>Spermatophyta</taxon>
        <taxon>Magnoliopsida</taxon>
        <taxon>eudicotyledons</taxon>
        <taxon>Gunneridae</taxon>
        <taxon>Pentapetalae</taxon>
        <taxon>rosids</taxon>
        <taxon>fabids</taxon>
        <taxon>Rosales</taxon>
        <taxon>Moraceae</taxon>
        <taxon>Ficeae</taxon>
        <taxon>Ficus</taxon>
    </lineage>
</organism>
<protein>
    <submittedName>
        <fullName evidence="1">Uncharacterized protein</fullName>
    </submittedName>
</protein>
<dbReference type="Proteomes" id="UP001187192">
    <property type="component" value="Unassembled WGS sequence"/>
</dbReference>
<name>A0AA88ANB8_FICCA</name>
<reference evidence="1" key="1">
    <citation type="submission" date="2023-07" db="EMBL/GenBank/DDBJ databases">
        <title>draft genome sequence of fig (Ficus carica).</title>
        <authorList>
            <person name="Takahashi T."/>
            <person name="Nishimura K."/>
        </authorList>
    </citation>
    <scope>NUCLEOTIDE SEQUENCE</scope>
</reference>
<keyword evidence="2" id="KW-1185">Reference proteome</keyword>
<dbReference type="AlphaFoldDB" id="A0AA88ANB8"/>
<accession>A0AA88ANB8</accession>
<evidence type="ECO:0000313" key="2">
    <source>
        <dbReference type="Proteomes" id="UP001187192"/>
    </source>
</evidence>